<accession>A0AAN7NKG3</accession>
<protein>
    <recommendedName>
        <fullName evidence="1">Reverse transcriptase domain-containing protein</fullName>
    </recommendedName>
</protein>
<dbReference type="EMBL" id="JAUNZN010000002">
    <property type="protein sequence ID" value="KAK4826059.1"/>
    <property type="molecule type" value="Genomic_DNA"/>
</dbReference>
<proteinExistence type="predicted"/>
<dbReference type="AlphaFoldDB" id="A0AAN7NKG3"/>
<feature type="domain" description="Reverse transcriptase" evidence="1">
    <location>
        <begin position="489"/>
        <end position="577"/>
    </location>
</feature>
<keyword evidence="3" id="KW-1185">Reference proteome</keyword>
<dbReference type="Pfam" id="PF00078">
    <property type="entry name" value="RVT_1"/>
    <property type="match status" value="1"/>
</dbReference>
<dbReference type="InterPro" id="IPR000477">
    <property type="entry name" value="RT_dom"/>
</dbReference>
<evidence type="ECO:0000313" key="2">
    <source>
        <dbReference type="EMBL" id="KAK4826059.1"/>
    </source>
</evidence>
<evidence type="ECO:0000313" key="3">
    <source>
        <dbReference type="Proteomes" id="UP001333110"/>
    </source>
</evidence>
<dbReference type="Proteomes" id="UP001333110">
    <property type="component" value="Unassembled WGS sequence"/>
</dbReference>
<gene>
    <name evidence="2" type="ORF">QYF61_005018</name>
</gene>
<organism evidence="2 3">
    <name type="scientific">Mycteria americana</name>
    <name type="common">Wood stork</name>
    <dbReference type="NCBI Taxonomy" id="33587"/>
    <lineage>
        <taxon>Eukaryota</taxon>
        <taxon>Metazoa</taxon>
        <taxon>Chordata</taxon>
        <taxon>Craniata</taxon>
        <taxon>Vertebrata</taxon>
        <taxon>Euteleostomi</taxon>
        <taxon>Archelosauria</taxon>
        <taxon>Archosauria</taxon>
        <taxon>Dinosauria</taxon>
        <taxon>Saurischia</taxon>
        <taxon>Theropoda</taxon>
        <taxon>Coelurosauria</taxon>
        <taxon>Aves</taxon>
        <taxon>Neognathae</taxon>
        <taxon>Neoaves</taxon>
        <taxon>Aequornithes</taxon>
        <taxon>Ciconiiformes</taxon>
        <taxon>Ciconiidae</taxon>
        <taxon>Mycteria</taxon>
    </lineage>
</organism>
<reference evidence="2 3" key="1">
    <citation type="journal article" date="2023" name="J. Hered.">
        <title>Chromosome-level genome of the wood stork (Mycteria americana) provides insight into avian chromosome evolution.</title>
        <authorList>
            <person name="Flamio R. Jr."/>
            <person name="Ramstad K.M."/>
        </authorList>
    </citation>
    <scope>NUCLEOTIDE SEQUENCE [LARGE SCALE GENOMIC DNA]</scope>
    <source>
        <strain evidence="2">JAX WOST 10</strain>
    </source>
</reference>
<name>A0AAN7NKG3_MYCAM</name>
<evidence type="ECO:0000259" key="1">
    <source>
        <dbReference type="Pfam" id="PF00078"/>
    </source>
</evidence>
<comment type="caution">
    <text evidence="2">The sequence shown here is derived from an EMBL/GenBank/DDBJ whole genome shotgun (WGS) entry which is preliminary data.</text>
</comment>
<dbReference type="PANTHER" id="PTHR33332">
    <property type="entry name" value="REVERSE TRANSCRIPTASE DOMAIN-CONTAINING PROTEIN"/>
    <property type="match status" value="1"/>
</dbReference>
<sequence>MGTTAPGIALAQSLVFRGWLSLSPGKYCYCRVQLHDRIEPKSAKRTNLVAFYNEVTALVDKGRATDVIYLDLCKALHTVPHTSLSLNWRDMDLTGGPLGGGLGPELFNIFVRHVDSGTECTLSKFANDTKLSGVTETLEGRDAIQRDLDRLERRVCVKLKKFNKVKCKVLRMGRGNPKHRYRLGREWIERSPEEKDLGVLVDEKLNMTRQCALAAQKANCILGCIKRSVTSRSREVILPLYSTLVRPHLEYCVQLWGPQHKKDRDLLEPVQRRATKMIRGLELLPYEDRLRELGLFNLEKRRLQGDLIAAFQYLKGAYRKDGEGLFIRECSDRTRVTEEPTRRGAMLDLVLTNKEGLVANVKLKGSLGCSDHEMVEFKILRAPRRAHSKLTTLDFRRADCGLLRDLLAQEQCIPTKKSGKNARRPAWMNKELLDKPKHKKEAYREWKQGQVAWEEYREIVQAARDQVRKAKALIELNLARGIKGNKKSFYSKIMEQILLETMLRHMENNKVIGDSQHGFTKGKSCLTNLVAFYNKVTVLMDKGRATDVIYLDLCKAFDTVPHNILVSKLERHGFDRDMDSGIECTLSKFANDTKLCDTVNMLEGRDAIQRDLDRLERGVCVKLMKFNKVKWMVLHMGQGNSKHKYRLGREWIESSPEEKDLGVLFEEKLNMSRQCALAAQKANCILGCIKRSVTSRSREVILPLYSTLVRPHLEYCVQLWGPQHKKDRDLLEPVQRRATKMIRGLEHISYEDRLRELGLFNLEKRRLREDLIAAFQYLKGAYRKDGEGLFTRACSDRTRGNGFKLKEGRFRLDIRKKFFPVMEVTHWNRLPREVVDAPSLEVFKARLDGALSNLV</sequence>